<dbReference type="PANTHER" id="PTHR43817">
    <property type="entry name" value="GLYCOSYL HYDROLASE"/>
    <property type="match status" value="1"/>
</dbReference>
<dbReference type="InterPro" id="IPR054593">
    <property type="entry name" value="Beta-mannosidase-like_N2"/>
</dbReference>
<dbReference type="NCBIfam" id="NF045579">
    <property type="entry name" value="rhamnoside_JR"/>
    <property type="match status" value="1"/>
</dbReference>
<dbReference type="AlphaFoldDB" id="A0A4Q1DBC7"/>
<feature type="domain" description="Beta-mannosidase-like galactose-binding" evidence="4">
    <location>
        <begin position="1009"/>
        <end position="1079"/>
    </location>
</feature>
<dbReference type="OrthoDB" id="9761519at2"/>
<dbReference type="Gene3D" id="2.60.120.260">
    <property type="entry name" value="Galactose-binding domain-like"/>
    <property type="match status" value="2"/>
</dbReference>
<protein>
    <submittedName>
        <fullName evidence="5">DNA-binding protein</fullName>
    </submittedName>
</protein>
<comment type="caution">
    <text evidence="5">The sequence shown here is derived from an EMBL/GenBank/DDBJ whole genome shotgun (WGS) entry which is preliminary data.</text>
</comment>
<dbReference type="PANTHER" id="PTHR43817:SF1">
    <property type="entry name" value="HYDROLASE, FAMILY 43, PUTATIVE (AFU_ORTHOLOGUE AFUA_3G01660)-RELATED"/>
    <property type="match status" value="1"/>
</dbReference>
<dbReference type="Proteomes" id="UP000290545">
    <property type="component" value="Unassembled WGS sequence"/>
</dbReference>
<dbReference type="EMBL" id="SDHZ01000001">
    <property type="protein sequence ID" value="RXK86737.1"/>
    <property type="molecule type" value="Genomic_DNA"/>
</dbReference>
<sequence length="1121" mass="123358">MKKLCFPLLLLTCAAHAQVTSPLYHEVSAAELYRQFHQPPAAAAPWVFWHWVQGAVSREGITADLMAMKEAGIAGAYLMTIKDAANPPVYQPAMRQLTPEWWEMMVFAMKEAKRIGVRLSMVASDGFSLAGGPWITPDLAMQKVVYSSLEVEGGKRFQDTLPLPETYKGYYRDIAVYAYPSQEPAITAPLPVITSSRADGDVSGLASKNNTKTFSSNDPCWIQYSYARPFTCRAIVIRTNGNNYQAHRLLIQVSDDGVRFRNAGRLQAPRHGWQDTDADVTHAIEPVTAKYFRFVYDKEGTEPGSEDLDAAKWKPTLKLKGIELLTAPRLHQYEGKSGLVWRISPRTTEQQLPDSLCVPIDKVIPLSGKVNARGQLVWEVPAGRWTILRMGHTATGHTNATGGAGIGLECDRFNPAAIELQFNNWFREARRRGGPELASNLTRLFLESWESGSQNWSPVFRDAFQRLRGYDPLPYLPAMAGIPVGSVAIAEGFLYDVRQTIAQLISDTCFATFAKLAHDNGCELVAESVAPTMMSDGMLHFSKVDMPMGEFWFNSPTHDKPNDMLDAISGAHIYGKPVIQAEAFTTVRMAWNEHPGSLKTIQDRNYALGLNSVAYHVFVQNPWTDRKPGSTLDGVGLYFQRDQTWWKPGVAWVDYARRCQSLLQLGKPVADVAVFTGEELPRRSILPDRLVTTLPGIMGADRVREEKLRLANVGQPLRVKPDGVTHAANMADPENWTDPLRGYAYDSFNEDAILRLATVHDGRIVLPGGASYGVLVLPVPGAATPDGGYMNPAVAKRIGELVKAGATVIAGDRSLKAPGLHQEAVALPVVTGKGKLLKAPYNDASFAALGIAPDLIMKDSTGKQAKAMAWTHRTAADFDLYFVANQLDKPRILELSLRETGRLPELWDPVTGDTMVARNWKVQGGRTVLPVKLEANASVFVVLRKKAVPAKQASGNNYTTPKVIQTLQGGWKVQFDTAFGGPAAAVPFSRLQDWSKHELPGVKYYSGTAVYTYDLEWNQSLPSGRTWLQLGEVANLAAVKLNGVDCGISWTAPYRVDITKALKKGMNKLEISVTNTWANRLIGDHILKDQKPVTWTTAPFRLEGKPLEAAGLLGPVTIAAE</sequence>
<keyword evidence="2" id="KW-0378">Hydrolase</keyword>
<evidence type="ECO:0000313" key="5">
    <source>
        <dbReference type="EMBL" id="RXK86737.1"/>
    </source>
</evidence>
<keyword evidence="6" id="KW-1185">Reference proteome</keyword>
<dbReference type="GO" id="GO:0003677">
    <property type="term" value="F:DNA binding"/>
    <property type="evidence" value="ECO:0007669"/>
    <property type="project" value="UniProtKB-KW"/>
</dbReference>
<name>A0A4Q1DBC7_9BACT</name>
<feature type="signal peptide" evidence="3">
    <location>
        <begin position="1"/>
        <end position="17"/>
    </location>
</feature>
<dbReference type="RefSeq" id="WP_129002484.1">
    <property type="nucleotide sequence ID" value="NZ_SDHZ01000001.1"/>
</dbReference>
<proteinExistence type="predicted"/>
<feature type="chain" id="PRO_5020630033" evidence="3">
    <location>
        <begin position="18"/>
        <end position="1121"/>
    </location>
</feature>
<dbReference type="GO" id="GO:0004553">
    <property type="term" value="F:hydrolase activity, hydrolyzing O-glycosyl compounds"/>
    <property type="evidence" value="ECO:0007669"/>
    <property type="project" value="UniProtKB-ARBA"/>
</dbReference>
<keyword evidence="1 3" id="KW-0732">Signal</keyword>
<dbReference type="SUPFAM" id="SSF49785">
    <property type="entry name" value="Galactose-binding domain-like"/>
    <property type="match status" value="2"/>
</dbReference>
<accession>A0A4Q1DBC7</accession>
<evidence type="ECO:0000259" key="4">
    <source>
        <dbReference type="Pfam" id="PF22666"/>
    </source>
</evidence>
<evidence type="ECO:0000256" key="3">
    <source>
        <dbReference type="SAM" id="SignalP"/>
    </source>
</evidence>
<dbReference type="InterPro" id="IPR008979">
    <property type="entry name" value="Galactose-bd-like_sf"/>
</dbReference>
<dbReference type="Pfam" id="PF17132">
    <property type="entry name" value="Glyco_hydro_106"/>
    <property type="match status" value="2"/>
</dbReference>
<dbReference type="Pfam" id="PF22666">
    <property type="entry name" value="Glyco_hydro_2_N2"/>
    <property type="match status" value="1"/>
</dbReference>
<reference evidence="5 6" key="1">
    <citation type="submission" date="2019-01" db="EMBL/GenBank/DDBJ databases">
        <title>Filimonas sp. strain TTM-71.</title>
        <authorList>
            <person name="Chen W.-M."/>
        </authorList>
    </citation>
    <scope>NUCLEOTIDE SEQUENCE [LARGE SCALE GENOMIC DNA]</scope>
    <source>
        <strain evidence="5 6">TTM-71</strain>
    </source>
</reference>
<gene>
    <name evidence="5" type="ORF">ESB13_08025</name>
</gene>
<keyword evidence="5" id="KW-0238">DNA-binding</keyword>
<organism evidence="5 6">
    <name type="scientific">Filimonas effusa</name>
    <dbReference type="NCBI Taxonomy" id="2508721"/>
    <lineage>
        <taxon>Bacteria</taxon>
        <taxon>Pseudomonadati</taxon>
        <taxon>Bacteroidota</taxon>
        <taxon>Chitinophagia</taxon>
        <taxon>Chitinophagales</taxon>
        <taxon>Chitinophagaceae</taxon>
        <taxon>Filimonas</taxon>
    </lineage>
</organism>
<evidence type="ECO:0000256" key="1">
    <source>
        <dbReference type="ARBA" id="ARBA00022729"/>
    </source>
</evidence>
<evidence type="ECO:0000313" key="6">
    <source>
        <dbReference type="Proteomes" id="UP000290545"/>
    </source>
</evidence>
<evidence type="ECO:0000256" key="2">
    <source>
        <dbReference type="ARBA" id="ARBA00022801"/>
    </source>
</evidence>